<feature type="domain" description="Phospholipase D N-terminal" evidence="2">
    <location>
        <begin position="53"/>
        <end position="144"/>
    </location>
</feature>
<organism evidence="3 4">
    <name type="scientific">Hymenobacter mucosus</name>
    <dbReference type="NCBI Taxonomy" id="1411120"/>
    <lineage>
        <taxon>Bacteria</taxon>
        <taxon>Pseudomonadati</taxon>
        <taxon>Bacteroidota</taxon>
        <taxon>Cytophagia</taxon>
        <taxon>Cytophagales</taxon>
        <taxon>Hymenobacteraceae</taxon>
        <taxon>Hymenobacter</taxon>
    </lineage>
</organism>
<dbReference type="PROSITE" id="PS51318">
    <property type="entry name" value="TAT"/>
    <property type="match status" value="1"/>
</dbReference>
<dbReference type="Pfam" id="PF16655">
    <property type="entry name" value="PhoD_N"/>
    <property type="match status" value="1"/>
</dbReference>
<evidence type="ECO:0000313" key="4">
    <source>
        <dbReference type="Proteomes" id="UP000198310"/>
    </source>
</evidence>
<dbReference type="Proteomes" id="UP000198310">
    <property type="component" value="Unassembled WGS sequence"/>
</dbReference>
<evidence type="ECO:0000259" key="2">
    <source>
        <dbReference type="Pfam" id="PF16655"/>
    </source>
</evidence>
<dbReference type="Gene3D" id="3.60.21.70">
    <property type="entry name" value="PhoD-like phosphatase"/>
    <property type="match status" value="1"/>
</dbReference>
<gene>
    <name evidence="3" type="ORF">SAMN06269173_11357</name>
</gene>
<dbReference type="PANTHER" id="PTHR43606:SF2">
    <property type="entry name" value="ALKALINE PHOSPHATASE FAMILY PROTEIN (AFU_ORTHOLOGUE AFUA_5G03860)"/>
    <property type="match status" value="1"/>
</dbReference>
<evidence type="ECO:0000259" key="1">
    <source>
        <dbReference type="Pfam" id="PF09423"/>
    </source>
</evidence>
<sequence>MKDSALRRLNRRAFIKQTALVSGGIALLPATLASCDDDTENPAYSGDFGFREGVASFDPSADGVIIWTRYTTATNEPAPAAITWEVADDSRFSVVKATGTLPATPDTDFTVWVNVTGLAANQKYYYRFLNAQTKATSVTGETRTLPVAGQASRVTLAVVSCANYQAGLFNVYGAVAESAADVVVHLGDYIYEYGQGQYGTSSLTTSLNRAHQPATEILSLSDYRTRYRQYRSDPQLQRAHQLKPFICIWDDHELTNDAYKEGAQNHQPATEGDFLQRKQIATQVWHEYLPARVANKEKIYRSFDFGGLLNLLMLDTRLAGRDKQLSLGDYYSSTGTFNAVAFGAAWQNPGRSILGAEQRNWLTSQLASSGARWQVLGSQVLMAKMYIPVELLVLVAQLANSPTPAVLAQYATIATQLATIKTRLLAGDPTVTAAERARVETVLPYNLDAWDGYPAEREVVLDAAAGKKLISLAGDTHNAWYSDLTTVGKRRAGVEFACSSVSSPGFETLLGGDKAAIQGFEQANQLLIDDLQYLDASQRGFLEVEFSTSQAVARWKYIASLAVESTATTLGKTATEA</sequence>
<accession>A0A239AKB4</accession>
<dbReference type="Gene3D" id="2.60.40.380">
    <property type="entry name" value="Purple acid phosphatase-like, N-terminal"/>
    <property type="match status" value="1"/>
</dbReference>
<dbReference type="SUPFAM" id="SSF56300">
    <property type="entry name" value="Metallo-dependent phosphatases"/>
    <property type="match status" value="1"/>
</dbReference>
<dbReference type="InterPro" id="IPR052900">
    <property type="entry name" value="Phospholipid_Metab_Enz"/>
</dbReference>
<dbReference type="EMBL" id="FZNS01000013">
    <property type="protein sequence ID" value="SNR96106.1"/>
    <property type="molecule type" value="Genomic_DNA"/>
</dbReference>
<dbReference type="InterPro" id="IPR038607">
    <property type="entry name" value="PhoD-like_sf"/>
</dbReference>
<dbReference type="RefSeq" id="WP_089334077.1">
    <property type="nucleotide sequence ID" value="NZ_FZNS01000013.1"/>
</dbReference>
<dbReference type="InterPro" id="IPR032093">
    <property type="entry name" value="PhoD_N"/>
</dbReference>
<proteinExistence type="predicted"/>
<dbReference type="CDD" id="cd07389">
    <property type="entry name" value="MPP_PhoD"/>
    <property type="match status" value="1"/>
</dbReference>
<dbReference type="InterPro" id="IPR018946">
    <property type="entry name" value="PhoD-like_MPP"/>
</dbReference>
<dbReference type="InterPro" id="IPR029052">
    <property type="entry name" value="Metallo-depent_PP-like"/>
</dbReference>
<reference evidence="4" key="1">
    <citation type="submission" date="2017-06" db="EMBL/GenBank/DDBJ databases">
        <authorList>
            <person name="Varghese N."/>
            <person name="Submissions S."/>
        </authorList>
    </citation>
    <scope>NUCLEOTIDE SEQUENCE [LARGE SCALE GENOMIC DNA]</scope>
    <source>
        <strain evidence="4">DSM 28041</strain>
    </source>
</reference>
<evidence type="ECO:0000313" key="3">
    <source>
        <dbReference type="EMBL" id="SNR96106.1"/>
    </source>
</evidence>
<feature type="domain" description="PhoD-like phosphatase metallophosphatase" evidence="1">
    <location>
        <begin position="156"/>
        <end position="555"/>
    </location>
</feature>
<dbReference type="AlphaFoldDB" id="A0A239AKB4"/>
<name>A0A239AKB4_9BACT</name>
<dbReference type="PANTHER" id="PTHR43606">
    <property type="entry name" value="PHOSPHATASE, PUTATIVE (AFU_ORTHOLOGUE AFUA_6G08710)-RELATED"/>
    <property type="match status" value="1"/>
</dbReference>
<dbReference type="InterPro" id="IPR006311">
    <property type="entry name" value="TAT_signal"/>
</dbReference>
<dbReference type="Pfam" id="PF09423">
    <property type="entry name" value="PhoD"/>
    <property type="match status" value="1"/>
</dbReference>
<dbReference type="PROSITE" id="PS51257">
    <property type="entry name" value="PROKAR_LIPOPROTEIN"/>
    <property type="match status" value="1"/>
</dbReference>
<keyword evidence="4" id="KW-1185">Reference proteome</keyword>
<protein>
    <submittedName>
        <fullName evidence="3">Alkaline phosphatase D</fullName>
    </submittedName>
</protein>